<evidence type="ECO:0000313" key="4">
    <source>
        <dbReference type="Proteomes" id="UP000322530"/>
    </source>
</evidence>
<accession>A0A5A5T9U3</accession>
<evidence type="ECO:0008006" key="5">
    <source>
        <dbReference type="Google" id="ProtNLM"/>
    </source>
</evidence>
<gene>
    <name evidence="3" type="ORF">KDI_13230</name>
</gene>
<evidence type="ECO:0000256" key="1">
    <source>
        <dbReference type="SAM" id="MobiDB-lite"/>
    </source>
</evidence>
<feature type="transmembrane region" description="Helical" evidence="2">
    <location>
        <begin position="62"/>
        <end position="80"/>
    </location>
</feature>
<evidence type="ECO:0000256" key="2">
    <source>
        <dbReference type="SAM" id="Phobius"/>
    </source>
</evidence>
<protein>
    <recommendedName>
        <fullName evidence="5">Metallopeptidase family protein</fullName>
    </recommendedName>
</protein>
<dbReference type="OrthoDB" id="9806895at2"/>
<dbReference type="RefSeq" id="WP_149400769.1">
    <property type="nucleotide sequence ID" value="NZ_BIXY01000014.1"/>
</dbReference>
<organism evidence="3 4">
    <name type="scientific">Dictyobacter arantiisoli</name>
    <dbReference type="NCBI Taxonomy" id="2014874"/>
    <lineage>
        <taxon>Bacteria</taxon>
        <taxon>Bacillati</taxon>
        <taxon>Chloroflexota</taxon>
        <taxon>Ktedonobacteria</taxon>
        <taxon>Ktedonobacterales</taxon>
        <taxon>Dictyobacteraceae</taxon>
        <taxon>Dictyobacter</taxon>
    </lineage>
</organism>
<keyword evidence="2" id="KW-0812">Transmembrane</keyword>
<evidence type="ECO:0000313" key="3">
    <source>
        <dbReference type="EMBL" id="GCF07759.1"/>
    </source>
</evidence>
<feature type="transmembrane region" description="Helical" evidence="2">
    <location>
        <begin position="33"/>
        <end position="56"/>
    </location>
</feature>
<dbReference type="Gene3D" id="3.30.2010.20">
    <property type="match status" value="1"/>
</dbReference>
<feature type="region of interest" description="Disordered" evidence="1">
    <location>
        <begin position="87"/>
        <end position="110"/>
    </location>
</feature>
<dbReference type="Proteomes" id="UP000322530">
    <property type="component" value="Unassembled WGS sequence"/>
</dbReference>
<feature type="compositionally biased region" description="Acidic residues" evidence="1">
    <location>
        <begin position="90"/>
        <end position="106"/>
    </location>
</feature>
<dbReference type="CDD" id="cd12952">
    <property type="entry name" value="MMP_ACEL2062"/>
    <property type="match status" value="1"/>
</dbReference>
<dbReference type="SUPFAM" id="SSF55486">
    <property type="entry name" value="Metalloproteases ('zincins'), catalytic domain"/>
    <property type="match status" value="1"/>
</dbReference>
<dbReference type="AlphaFoldDB" id="A0A5A5T9U3"/>
<proteinExistence type="predicted"/>
<dbReference type="EMBL" id="BIXY01000014">
    <property type="protein sequence ID" value="GCF07759.1"/>
    <property type="molecule type" value="Genomic_DNA"/>
</dbReference>
<keyword evidence="4" id="KW-1185">Reference proteome</keyword>
<reference evidence="3 4" key="1">
    <citation type="submission" date="2019-01" db="EMBL/GenBank/DDBJ databases">
        <title>Draft genome sequence of Dictyobacter sp. Uno17.</title>
        <authorList>
            <person name="Wang C.M."/>
            <person name="Zheng Y."/>
            <person name="Sakai Y."/>
            <person name="Abe K."/>
            <person name="Yokota A."/>
            <person name="Yabe S."/>
        </authorList>
    </citation>
    <scope>NUCLEOTIDE SEQUENCE [LARGE SCALE GENOMIC DNA]</scope>
    <source>
        <strain evidence="3 4">Uno17</strain>
    </source>
</reference>
<keyword evidence="2" id="KW-0472">Membrane</keyword>
<dbReference type="Pfam" id="PF06262">
    <property type="entry name" value="Zincin_1"/>
    <property type="match status" value="1"/>
</dbReference>
<comment type="caution">
    <text evidence="3">The sequence shown here is derived from an EMBL/GenBank/DDBJ whole genome shotgun (WGS) entry which is preliminary data.</text>
</comment>
<dbReference type="InterPro" id="IPR038555">
    <property type="entry name" value="Zincin_1_sf"/>
</dbReference>
<name>A0A5A5T9U3_9CHLR</name>
<keyword evidence="2" id="KW-1133">Transmembrane helix</keyword>
<sequence>MSEDNPEQDQELEDKIDSSASLASLSQDKTGALFFRLLSFLLLFCILVIIILQLPINDNTRVTLYVIILLAGFFIIGLTLPKQASAQPEDSVEDEIEMAESSDTDPDAVPSEISDDYFGQLVQEAISTIPDTFLPYMANLALIIENEPDEATKKSAGIGHGQTLFGLYQGTPLTSSGYHYSTLPERITIYQKPIEQHCHGEPNRIRQQVRATVLHEVAHHFGIDHDEMPHWIK</sequence>
<dbReference type="InterPro" id="IPR010428">
    <property type="entry name" value="Zincin_1"/>
</dbReference>